<dbReference type="EMBL" id="NCKU01002426">
    <property type="protein sequence ID" value="RWS09617.1"/>
    <property type="molecule type" value="Genomic_DNA"/>
</dbReference>
<evidence type="ECO:0000313" key="5">
    <source>
        <dbReference type="EMBL" id="RWS09346.1"/>
    </source>
</evidence>
<dbReference type="GO" id="GO:0016020">
    <property type="term" value="C:membrane"/>
    <property type="evidence" value="ECO:0007669"/>
    <property type="project" value="TreeGrafter"/>
</dbReference>
<dbReference type="Pfam" id="PF14728">
    <property type="entry name" value="PTHB1_GAE"/>
    <property type="match status" value="1"/>
</dbReference>
<feature type="domain" description="PTHB1 hairpin" evidence="4">
    <location>
        <begin position="650"/>
        <end position="714"/>
    </location>
</feature>
<dbReference type="InterPro" id="IPR055362">
    <property type="entry name" value="PTHB1_pf_dom"/>
</dbReference>
<dbReference type="PANTHER" id="PTHR20991:SF0">
    <property type="entry name" value="PROTEIN PTHB1"/>
    <property type="match status" value="1"/>
</dbReference>
<evidence type="ECO:0000259" key="4">
    <source>
        <dbReference type="Pfam" id="PF23338"/>
    </source>
</evidence>
<evidence type="ECO:0000259" key="2">
    <source>
        <dbReference type="Pfam" id="PF14728"/>
    </source>
</evidence>
<name>A0A3S3PH98_9ACAR</name>
<protein>
    <submittedName>
        <fullName evidence="6">Protein PTHB1-like isoform X1</fullName>
    </submittedName>
</protein>
<proteinExistence type="predicted"/>
<feature type="domain" description="PTHB1 GAE" evidence="2">
    <location>
        <begin position="448"/>
        <end position="531"/>
    </location>
</feature>
<dbReference type="InterPro" id="IPR028073">
    <property type="entry name" value="PHTB1_N_dom"/>
</dbReference>
<comment type="caution">
    <text evidence="6">The sequence shown here is derived from an EMBL/GenBank/DDBJ whole genome shotgun (WGS) entry which is preliminary data.</text>
</comment>
<reference evidence="6 7" key="1">
    <citation type="journal article" date="2018" name="Gigascience">
        <title>Genomes of trombidid mites reveal novel predicted allergens and laterally-transferred genes associated with secondary metabolism.</title>
        <authorList>
            <person name="Dong X."/>
            <person name="Chaisiri K."/>
            <person name="Xia D."/>
            <person name="Armstrong S.D."/>
            <person name="Fang Y."/>
            <person name="Donnelly M.J."/>
            <person name="Kadowaki T."/>
            <person name="McGarry J.W."/>
            <person name="Darby A.C."/>
            <person name="Makepeace B.L."/>
        </authorList>
    </citation>
    <scope>NUCLEOTIDE SEQUENCE [LARGE SCALE GENOMIC DNA]</scope>
    <source>
        <strain evidence="6">UoL-WK</strain>
    </source>
</reference>
<evidence type="ECO:0000313" key="7">
    <source>
        <dbReference type="Proteomes" id="UP000285301"/>
    </source>
</evidence>
<evidence type="ECO:0000259" key="3">
    <source>
        <dbReference type="Pfam" id="PF23337"/>
    </source>
</evidence>
<keyword evidence="7" id="KW-1185">Reference proteome</keyword>
<dbReference type="InterPro" id="IPR055363">
    <property type="entry name" value="PTHB1_hp_dom"/>
</dbReference>
<dbReference type="GO" id="GO:0034464">
    <property type="term" value="C:BBSome"/>
    <property type="evidence" value="ECO:0007669"/>
    <property type="project" value="InterPro"/>
</dbReference>
<dbReference type="InterPro" id="IPR026511">
    <property type="entry name" value="PTHB1"/>
</dbReference>
<organism evidence="6 7">
    <name type="scientific">Dinothrombium tinctorium</name>
    <dbReference type="NCBI Taxonomy" id="1965070"/>
    <lineage>
        <taxon>Eukaryota</taxon>
        <taxon>Metazoa</taxon>
        <taxon>Ecdysozoa</taxon>
        <taxon>Arthropoda</taxon>
        <taxon>Chelicerata</taxon>
        <taxon>Arachnida</taxon>
        <taxon>Acari</taxon>
        <taxon>Acariformes</taxon>
        <taxon>Trombidiformes</taxon>
        <taxon>Prostigmata</taxon>
        <taxon>Anystina</taxon>
        <taxon>Parasitengona</taxon>
        <taxon>Trombidioidea</taxon>
        <taxon>Trombidiidae</taxon>
        <taxon>Dinothrombium</taxon>
    </lineage>
</organism>
<evidence type="ECO:0000259" key="1">
    <source>
        <dbReference type="Pfam" id="PF14727"/>
    </source>
</evidence>
<accession>A0A3S3PH98</accession>
<dbReference type="PANTHER" id="PTHR20991">
    <property type="entry name" value="PARATHYROID HORMONE-RESPONSIVE B1 GENE"/>
    <property type="match status" value="1"/>
</dbReference>
<dbReference type="GO" id="GO:0060271">
    <property type="term" value="P:cilium assembly"/>
    <property type="evidence" value="ECO:0007669"/>
    <property type="project" value="TreeGrafter"/>
</dbReference>
<dbReference type="InterPro" id="IPR028074">
    <property type="entry name" value="PHTB1_GAE_dom"/>
</dbReference>
<evidence type="ECO:0000313" key="6">
    <source>
        <dbReference type="EMBL" id="RWS09617.1"/>
    </source>
</evidence>
<dbReference type="Pfam" id="PF23338">
    <property type="entry name" value="PTHB1_hp"/>
    <property type="match status" value="1"/>
</dbReference>
<feature type="non-terminal residue" evidence="6">
    <location>
        <position position="715"/>
    </location>
</feature>
<feature type="domain" description="PTHB1 platform" evidence="3">
    <location>
        <begin position="534"/>
        <end position="637"/>
    </location>
</feature>
<dbReference type="STRING" id="1965070.A0A3S3PH98"/>
<feature type="domain" description="PTHB1 N-terminal" evidence="1">
    <location>
        <begin position="1"/>
        <end position="363"/>
    </location>
</feature>
<dbReference type="Pfam" id="PF14727">
    <property type="entry name" value="PHTB1_N"/>
    <property type="match status" value="1"/>
</dbReference>
<dbReference type="Proteomes" id="UP000285301">
    <property type="component" value="Unassembled WGS sequence"/>
</dbReference>
<dbReference type="AlphaFoldDB" id="A0A3S3PH98"/>
<dbReference type="EMBL" id="NCKU01002554">
    <property type="protein sequence ID" value="RWS09346.1"/>
    <property type="molecule type" value="Genomic_DNA"/>
</dbReference>
<reference evidence="6" key="2">
    <citation type="submission" date="2018-11" db="EMBL/GenBank/DDBJ databases">
        <title>Trombidioid mite genomics.</title>
        <authorList>
            <person name="Dong X."/>
        </authorList>
    </citation>
    <scope>NUCLEOTIDE SEQUENCE</scope>
    <source>
        <strain evidence="6">UoL-WK</strain>
    </source>
</reference>
<dbReference type="Pfam" id="PF23337">
    <property type="entry name" value="PTHB1_pf"/>
    <property type="match status" value="1"/>
</dbReference>
<dbReference type="OrthoDB" id="10262646at2759"/>
<sequence length="715" mass="80338">MSLFQARDWWGLQCGNDEQFDQYSLCIANIDNNPEGTDKLIVGSHSGILRVFAPNSGTADGMIRPYQPNDLLLEADLQLPILHVAAGFLLSATDKLNLAVLHPRKLCVYSIAATNSATFAEHGSAYNMLLIYEHKLQRGAFNMVVGPFGHVKGRDFLCVQCLDGTLSFYEQESFAFSRFLPNFLLPGPVIYSPQNDSFIVNSSNWTLESYRYQSLAIAKDEDEDNKFKQTGRKATPDWSLVIGEAVIDMSVVSLERNASCIIALGERNLFAVKTSGKLWFMKKFDFSPICMYVYLTDNIDLMILVVTELHTLLVYNNDVLKWATKLPFSPVAIRRANVRNIRGSIICLSENGYLSSCYLGTNPSLHIIPANSEINIANYAETEEELQQLKKIINAFHTDSNALPSNVLGTKSFNSLSSEVIIAISEFYPLVDSTTKLGRKTSDMKSLLTINIRLQASVPVTNLRLMVHITCPLYVEPKVVTYPAISMNGNVVESQFFIGFSDYFLPQDLKLTALVTYVTSEGFPRVAQKSVNLPLYLVARYCSPVKEAEYSLSFDVICQSNTELKQVFSDLSDFFDTTNTLTDGFSLNVSFYDQNSASVSVIVTSRAMQHKFKFKSDSMASLAFVARELMRRLAAHNIRYDTASLNKNSFPVDAYLRTVENHLNVRYKLMEEEQTLSNITSQFRALQKRLLVKLKDRNPSPLTNLDLMIEATHNK</sequence>
<gene>
    <name evidence="5" type="ORF">B4U79_05695</name>
    <name evidence="6" type="ORF">B4U79_12406</name>
</gene>